<dbReference type="Pfam" id="PF00173">
    <property type="entry name" value="Cyt-b5"/>
    <property type="match status" value="1"/>
</dbReference>
<name>A0A074W6Z6_9PEZI</name>
<dbReference type="GO" id="GO:0005737">
    <property type="term" value="C:cytoplasm"/>
    <property type="evidence" value="ECO:0007669"/>
    <property type="project" value="TreeGrafter"/>
</dbReference>
<sequence length="343" mass="36576">MAVWGLSLLILSLTFLIHRHPPNTWRLSWSLLPPPDSKHIKATLEDYDDKKKTREKQGMGEDTTTVKDESEVKVEEEGSDDQKTPQAKPAAPSMAVPSFSLDSSDAPTAPSFSLDAPKPETAPSVPAAEQGPMLPPPRISPKPQTAPSSRAPTAPSSLMPPPSFPAPNSAQRASQSSSLMPPPSRPTPRSSLGVPAIPSRQPPLSSAAQARAPPPRIDTPKSSGSKVKLAPGFSPLDWASLAASKNLANVSSFTRVTPSMLAEKNGRKGNDAWSVYNGKVYNITPYAPFHPGGKGELLRAAGKDGTKLFLEVHPWVNWEGMLNSCLVGVMVSESEDEGLDAMD</sequence>
<dbReference type="FunFam" id="3.10.120.10:FF:000001">
    <property type="entry name" value="Cytochrome b5 reductase 4"/>
    <property type="match status" value="1"/>
</dbReference>
<reference evidence="7 8" key="1">
    <citation type="journal article" date="2014" name="BMC Genomics">
        <title>Genome sequencing of four Aureobasidium pullulans varieties: biotechnological potential, stress tolerance, and description of new species.</title>
        <authorList>
            <person name="Gostin Ar C."/>
            <person name="Ohm R.A."/>
            <person name="Kogej T."/>
            <person name="Sonjak S."/>
            <person name="Turk M."/>
            <person name="Zajc J."/>
            <person name="Zalar P."/>
            <person name="Grube M."/>
            <person name="Sun H."/>
            <person name="Han J."/>
            <person name="Sharma A."/>
            <person name="Chiniquy J."/>
            <person name="Ngan C.Y."/>
            <person name="Lipzen A."/>
            <person name="Barry K."/>
            <person name="Grigoriev I.V."/>
            <person name="Gunde-Cimerman N."/>
        </authorList>
    </citation>
    <scope>NUCLEOTIDE SEQUENCE [LARGE SCALE GENOMIC DNA]</scope>
    <source>
        <strain evidence="7 8">CBS 147.97</strain>
    </source>
</reference>
<dbReference type="PANTHER" id="PTHR46237">
    <property type="entry name" value="CYTOCHROME B5 REDUCTASE 4 FAMILY MEMBER"/>
    <property type="match status" value="1"/>
</dbReference>
<dbReference type="InterPro" id="IPR036400">
    <property type="entry name" value="Cyt_B5-like_heme/steroid_sf"/>
</dbReference>
<gene>
    <name evidence="7" type="ORF">M436DRAFT_67813</name>
</gene>
<dbReference type="GO" id="GO:0004128">
    <property type="term" value="F:cytochrome-b5 reductase activity, acting on NAD(P)H"/>
    <property type="evidence" value="ECO:0007669"/>
    <property type="project" value="TreeGrafter"/>
</dbReference>
<keyword evidence="8" id="KW-1185">Reference proteome</keyword>
<dbReference type="InterPro" id="IPR001199">
    <property type="entry name" value="Cyt_B5-like_heme/steroid-bd"/>
</dbReference>
<dbReference type="SUPFAM" id="SSF55856">
    <property type="entry name" value="Cytochrome b5-like heme/steroid binding domain"/>
    <property type="match status" value="1"/>
</dbReference>
<dbReference type="InterPro" id="IPR051872">
    <property type="entry name" value="Cytochrome_b5/Flavoprotein_Rdt"/>
</dbReference>
<evidence type="ECO:0000313" key="7">
    <source>
        <dbReference type="EMBL" id="KEQ68905.1"/>
    </source>
</evidence>
<evidence type="ECO:0000256" key="3">
    <source>
        <dbReference type="ARBA" id="ARBA00023004"/>
    </source>
</evidence>
<feature type="compositionally biased region" description="Low complexity" evidence="4">
    <location>
        <begin position="143"/>
        <end position="157"/>
    </location>
</feature>
<protein>
    <recommendedName>
        <fullName evidence="6">Cytochrome b5 heme-binding domain-containing protein</fullName>
    </recommendedName>
</protein>
<organism evidence="7 8">
    <name type="scientific">Aureobasidium namibiae CBS 147.97</name>
    <dbReference type="NCBI Taxonomy" id="1043004"/>
    <lineage>
        <taxon>Eukaryota</taxon>
        <taxon>Fungi</taxon>
        <taxon>Dikarya</taxon>
        <taxon>Ascomycota</taxon>
        <taxon>Pezizomycotina</taxon>
        <taxon>Dothideomycetes</taxon>
        <taxon>Dothideomycetidae</taxon>
        <taxon>Dothideales</taxon>
        <taxon>Saccotheciaceae</taxon>
        <taxon>Aureobasidium</taxon>
    </lineage>
</organism>
<feature type="compositionally biased region" description="Basic and acidic residues" evidence="4">
    <location>
        <begin position="44"/>
        <end position="83"/>
    </location>
</feature>
<proteinExistence type="predicted"/>
<dbReference type="EMBL" id="KL584725">
    <property type="protein sequence ID" value="KEQ68905.1"/>
    <property type="molecule type" value="Genomic_DNA"/>
</dbReference>
<keyword evidence="1" id="KW-0349">Heme</keyword>
<feature type="signal peptide" evidence="5">
    <location>
        <begin position="1"/>
        <end position="19"/>
    </location>
</feature>
<evidence type="ECO:0000256" key="4">
    <source>
        <dbReference type="SAM" id="MobiDB-lite"/>
    </source>
</evidence>
<dbReference type="GO" id="GO:0020037">
    <property type="term" value="F:heme binding"/>
    <property type="evidence" value="ECO:0007669"/>
    <property type="project" value="TreeGrafter"/>
</dbReference>
<dbReference type="STRING" id="1043004.A0A074W6Z6"/>
<dbReference type="HOGENOM" id="CLU_046313_0_0_1"/>
<dbReference type="AlphaFoldDB" id="A0A074W6Z6"/>
<evidence type="ECO:0000256" key="5">
    <source>
        <dbReference type="SAM" id="SignalP"/>
    </source>
</evidence>
<evidence type="ECO:0000256" key="1">
    <source>
        <dbReference type="ARBA" id="ARBA00022617"/>
    </source>
</evidence>
<dbReference type="GO" id="GO:0046872">
    <property type="term" value="F:metal ion binding"/>
    <property type="evidence" value="ECO:0007669"/>
    <property type="project" value="UniProtKB-KW"/>
</dbReference>
<accession>A0A074W6Z6</accession>
<dbReference type="PANTHER" id="PTHR46237:SF1">
    <property type="entry name" value="CYTOCHROME B5 REDUCTASE 4"/>
    <property type="match status" value="1"/>
</dbReference>
<evidence type="ECO:0000259" key="6">
    <source>
        <dbReference type="PROSITE" id="PS50255"/>
    </source>
</evidence>
<evidence type="ECO:0000313" key="8">
    <source>
        <dbReference type="Proteomes" id="UP000027730"/>
    </source>
</evidence>
<dbReference type="OrthoDB" id="432299at2759"/>
<dbReference type="PROSITE" id="PS50255">
    <property type="entry name" value="CYTOCHROME_B5_2"/>
    <property type="match status" value="1"/>
</dbReference>
<feature type="chain" id="PRO_5001701189" description="Cytochrome b5 heme-binding domain-containing protein" evidence="5">
    <location>
        <begin position="20"/>
        <end position="343"/>
    </location>
</feature>
<keyword evidence="2" id="KW-0479">Metal-binding</keyword>
<evidence type="ECO:0000256" key="2">
    <source>
        <dbReference type="ARBA" id="ARBA00022723"/>
    </source>
</evidence>
<keyword evidence="3" id="KW-0408">Iron</keyword>
<feature type="compositionally biased region" description="Low complexity" evidence="4">
    <location>
        <begin position="202"/>
        <end position="211"/>
    </location>
</feature>
<dbReference type="RefSeq" id="XP_013423064.1">
    <property type="nucleotide sequence ID" value="XM_013567610.1"/>
</dbReference>
<dbReference type="Proteomes" id="UP000027730">
    <property type="component" value="Unassembled WGS sequence"/>
</dbReference>
<dbReference type="GeneID" id="25414298"/>
<keyword evidence="5" id="KW-0732">Signal</keyword>
<feature type="domain" description="Cytochrome b5 heme-binding" evidence="6">
    <location>
        <begin position="253"/>
        <end position="331"/>
    </location>
</feature>
<dbReference type="Gene3D" id="3.10.120.10">
    <property type="entry name" value="Cytochrome b5-like heme/steroid binding domain"/>
    <property type="match status" value="1"/>
</dbReference>
<feature type="region of interest" description="Disordered" evidence="4">
    <location>
        <begin position="44"/>
        <end position="226"/>
    </location>
</feature>
<dbReference type="SMART" id="SM01117">
    <property type="entry name" value="Cyt-b5"/>
    <property type="match status" value="1"/>
</dbReference>